<evidence type="ECO:0000256" key="1">
    <source>
        <dbReference type="SAM" id="MobiDB-lite"/>
    </source>
</evidence>
<dbReference type="OrthoDB" id="2556736at2759"/>
<gene>
    <name evidence="2" type="ORF">UTRI_05784_B</name>
</gene>
<evidence type="ECO:0008006" key="4">
    <source>
        <dbReference type="Google" id="ProtNLM"/>
    </source>
</evidence>
<dbReference type="AlphaFoldDB" id="A0A5C3EQ00"/>
<evidence type="ECO:0000313" key="3">
    <source>
        <dbReference type="Proteomes" id="UP000324022"/>
    </source>
</evidence>
<protein>
    <recommendedName>
        <fullName evidence="4">Zn(2)-C6 fungal-type domain-containing protein</fullName>
    </recommendedName>
</protein>
<feature type="region of interest" description="Disordered" evidence="1">
    <location>
        <begin position="976"/>
        <end position="1014"/>
    </location>
</feature>
<dbReference type="CDD" id="cd00067">
    <property type="entry name" value="GAL4"/>
    <property type="match status" value="1"/>
</dbReference>
<reference evidence="2 3" key="1">
    <citation type="submission" date="2018-03" db="EMBL/GenBank/DDBJ databases">
        <authorList>
            <person name="Guldener U."/>
        </authorList>
    </citation>
    <scope>NUCLEOTIDE SEQUENCE [LARGE SCALE GENOMIC DNA]</scope>
    <source>
        <strain evidence="2 3">NBRC100155</strain>
    </source>
</reference>
<dbReference type="EMBL" id="OOIN01000048">
    <property type="protein sequence ID" value="SPO32714.1"/>
    <property type="molecule type" value="Genomic_DNA"/>
</dbReference>
<dbReference type="Proteomes" id="UP000324022">
    <property type="component" value="Unassembled WGS sequence"/>
</dbReference>
<organism evidence="2 3">
    <name type="scientific">Ustilago trichophora</name>
    <dbReference type="NCBI Taxonomy" id="86804"/>
    <lineage>
        <taxon>Eukaryota</taxon>
        <taxon>Fungi</taxon>
        <taxon>Dikarya</taxon>
        <taxon>Basidiomycota</taxon>
        <taxon>Ustilaginomycotina</taxon>
        <taxon>Ustilaginomycetes</taxon>
        <taxon>Ustilaginales</taxon>
        <taxon>Ustilaginaceae</taxon>
        <taxon>Ustilago</taxon>
    </lineage>
</organism>
<dbReference type="InterPro" id="IPR001138">
    <property type="entry name" value="Zn2Cys6_DnaBD"/>
</dbReference>
<accession>A0A5C3EQ00</accession>
<proteinExistence type="predicted"/>
<evidence type="ECO:0000313" key="2">
    <source>
        <dbReference type="EMBL" id="SPO32714.1"/>
    </source>
</evidence>
<dbReference type="GO" id="GO:0000981">
    <property type="term" value="F:DNA-binding transcription factor activity, RNA polymerase II-specific"/>
    <property type="evidence" value="ECO:0007669"/>
    <property type="project" value="InterPro"/>
</dbReference>
<dbReference type="GO" id="GO:0008270">
    <property type="term" value="F:zinc ion binding"/>
    <property type="evidence" value="ECO:0007669"/>
    <property type="project" value="InterPro"/>
</dbReference>
<feature type="compositionally biased region" description="Acidic residues" evidence="1">
    <location>
        <begin position="986"/>
        <end position="1014"/>
    </location>
</feature>
<name>A0A5C3EQ00_9BASI</name>
<sequence length="1014" mass="110617">MKCSGHKPWCNNCKEKNKPCIYQSGSIIVKGEPAVTSLADNFAAGDMHLPDTSRNVTLLDELRSCYSNLWVANQACWSFDSAASTVQGQQYAATIDYQHGLSHILTMTVDSLAVESLPFGNRLQVPRATMSPYHGYLLDDFASHAQASQSKYSEAELLRHVELHNLAFASHPFLSAIVSRTLFLASVDDKEHNKMLYDAILIAGHALKERVSIHPHGTDTKPYGLPDLDGLIRRTTNALYKTKLGGLKSAGVQACVQAMMLLAWHELALGLVRRASTWWIFIRGLILKIRYLREKEDSYDCSVNGIDKRLVVDEELGNMHIVSQLVVLWLDQRHGPMPLQHPLNPFSTAEHVRAKTQSSLIGALDQSMGRISGSEGYARSWALLCRIERVLPSLVASHGDAKIGDAQWTSPAAIERALDNKVSEILAQAGGSESDLTAETISASVVSFSALLACFSSRESTVRIGQQRAKNMISACACVALHLRGPFGSPSSTGDGTMSSHSCSSRASMEEGMNECLVALTMIETVAYLFECLLACTDPGGNRDTQIEGRYRLSLTNEAKQVVRHKMGEIMGILCTLIDCFDNIPKGGRRANYISWLLGHLHKQLEGLGILPDVSFALEISKRSLEPAQATSGETTQAVVPTGMVVLHCATDAAMMPSTQDSPPTPPSTFVAAPYGDAFHVSYHLPLYSNQHAAQPPPGRLGYGPGPIQMGRHGPDDTGEMIDTTNSQTPLCSDDRFGNQARTSRNWEPLNLLATEMMVSAAMEYPTAPAALNGRPRQFGQGIVEPMHPYDWGGGSLRAMHGCSDGRLTSAMPTYTPYTIEPDRQGFGAYTTQEQRAWIHPQPVRDDSTPSGNTCEAAILEPRIKRARFETQLSRQVSSVSTEVVRSGDVASAQASGSSDILSYESTTVMVRSETRMTSVDAQTIHASLDALSSIMPAAEALASIQRIEPLTDDVHVDAPAGIRRTRKRERACNEPGFCAKVTSLSEEEESEEEGDDVDGEYEVDEEEEDEDDV</sequence>
<keyword evidence="3" id="KW-1185">Reference proteome</keyword>